<dbReference type="Proteomes" id="UP000306319">
    <property type="component" value="Unassembled WGS sequence"/>
</dbReference>
<sequence length="421" mass="48582">MKPKTKKQKEIMALSGQLRPLTPPQKQWAFNSTINHYAYRLKNGKAVCMSCGHEWTADEGMTTCPHCGRKLEVKTTTKRVYTDKAYFNVITTKGEYQVVRMYLLLAEFRKGMEAKPAYLEIGQYWIDPKGGKTVVGLCRTFGGYYFDTFAFGSPFEIRKDNEAFQRISDEWVYPRIKATDTLKRNGFKGYCHRINPVTLFTQLLTNPKAETLMKAGEIELVRHLCYHPHDINHYWDTFKVARRAGYKIDDSQTWFDYIRMLERMGKDLRNAKLVAPTDLKAAHDEYIAKVERQRIKERMEADRKRAEADEAEFAKLKGKYLGLVMTDGEIVVHTLNSVAEYYEEGTRQHICVGSSSYYLKKDSLVFTAKIGNKTIATIEISLKDYSILQCRAFANGVCEYTDRIAKLISDNTDLLKERKTA</sequence>
<comment type="caution">
    <text evidence="1">The sequence shown here is derived from an EMBL/GenBank/DDBJ whole genome shotgun (WGS) entry which is preliminary data.</text>
</comment>
<evidence type="ECO:0000313" key="2">
    <source>
        <dbReference type="Proteomes" id="UP000306319"/>
    </source>
</evidence>
<accession>A0AC61RBC1</accession>
<protein>
    <submittedName>
        <fullName evidence="1">PcfJ-like protein</fullName>
    </submittedName>
</protein>
<organism evidence="1 2">
    <name type="scientific">Lepagella muris</name>
    <dbReference type="NCBI Taxonomy" id="3032870"/>
    <lineage>
        <taxon>Bacteria</taxon>
        <taxon>Pseudomonadati</taxon>
        <taxon>Bacteroidota</taxon>
        <taxon>Bacteroidia</taxon>
        <taxon>Bacteroidales</taxon>
        <taxon>Muribaculaceae</taxon>
        <taxon>Lepagella</taxon>
    </lineage>
</organism>
<name>A0AC61RBC1_9BACT</name>
<evidence type="ECO:0000313" key="1">
    <source>
        <dbReference type="EMBL" id="TGY77202.1"/>
    </source>
</evidence>
<dbReference type="EMBL" id="SRYB01000028">
    <property type="protein sequence ID" value="TGY77202.1"/>
    <property type="molecule type" value="Genomic_DNA"/>
</dbReference>
<keyword evidence="2" id="KW-1185">Reference proteome</keyword>
<proteinExistence type="predicted"/>
<gene>
    <name evidence="1" type="ORF">E5331_15445</name>
</gene>
<reference evidence="1" key="1">
    <citation type="submission" date="2019-04" db="EMBL/GenBank/DDBJ databases">
        <title>Microbes associate with the intestines of laboratory mice.</title>
        <authorList>
            <person name="Navarre W."/>
            <person name="Wong E."/>
            <person name="Huang K."/>
            <person name="Tropini C."/>
            <person name="Ng K."/>
            <person name="Yu B."/>
        </authorList>
    </citation>
    <scope>NUCLEOTIDE SEQUENCE</scope>
    <source>
        <strain evidence="1">NM04_E33</strain>
    </source>
</reference>